<gene>
    <name evidence="4" type="primary">LOC122128891</name>
</gene>
<evidence type="ECO:0000256" key="2">
    <source>
        <dbReference type="ARBA" id="ARBA00022737"/>
    </source>
</evidence>
<dbReference type="PANTHER" id="PTHR24106">
    <property type="entry name" value="NACHT, LRR AND CARD DOMAINS-CONTAINING"/>
    <property type="match status" value="1"/>
</dbReference>
<protein>
    <submittedName>
        <fullName evidence="4">NACHT, LRR and PYD domains-containing protein 12-like</fullName>
    </submittedName>
</protein>
<dbReference type="RefSeq" id="XP_042559856.1">
    <property type="nucleotide sequence ID" value="XM_042703922.1"/>
</dbReference>
<organism evidence="3 4">
    <name type="scientific">Clupea harengus</name>
    <name type="common">Atlantic herring</name>
    <dbReference type="NCBI Taxonomy" id="7950"/>
    <lineage>
        <taxon>Eukaryota</taxon>
        <taxon>Metazoa</taxon>
        <taxon>Chordata</taxon>
        <taxon>Craniata</taxon>
        <taxon>Vertebrata</taxon>
        <taxon>Euteleostomi</taxon>
        <taxon>Actinopterygii</taxon>
        <taxon>Neopterygii</taxon>
        <taxon>Teleostei</taxon>
        <taxon>Clupei</taxon>
        <taxon>Clupeiformes</taxon>
        <taxon>Clupeoidei</taxon>
        <taxon>Clupeidae</taxon>
        <taxon>Clupea</taxon>
    </lineage>
</organism>
<dbReference type="KEGG" id="char:122128891"/>
<evidence type="ECO:0000256" key="1">
    <source>
        <dbReference type="ARBA" id="ARBA00022614"/>
    </source>
</evidence>
<dbReference type="InterPro" id="IPR051261">
    <property type="entry name" value="NLR"/>
</dbReference>
<evidence type="ECO:0000313" key="4">
    <source>
        <dbReference type="RefSeq" id="XP_042559856.1"/>
    </source>
</evidence>
<name>A0A8M1K7A7_CLUHA</name>
<sequence>MSAEDLDEFDLRRYLRSEEGLRRMLPVVKVSRRVWLISCGLSKASCKMMASVMQGTPSHLRYLDMGENLLLKDEGVELLCDGLRDPQCKLEILRLERCSLTEKSCAALASAARSNSCSLKQLDLGLNKIHDAGVQHLSDLLKNPHCKLEKLV</sequence>
<proteinExistence type="predicted"/>
<keyword evidence="1" id="KW-0433">Leucine-rich repeat</keyword>
<keyword evidence="2" id="KW-0677">Repeat</keyword>
<dbReference type="SMART" id="SM00368">
    <property type="entry name" value="LRR_RI"/>
    <property type="match status" value="3"/>
</dbReference>
<dbReference type="AlphaFoldDB" id="A0A8M1K7A7"/>
<accession>A0A8M1K7A7</accession>
<reference evidence="4" key="1">
    <citation type="submission" date="2025-08" db="UniProtKB">
        <authorList>
            <consortium name="RefSeq"/>
        </authorList>
    </citation>
    <scope>IDENTIFICATION</scope>
</reference>
<dbReference type="OrthoDB" id="120976at2759"/>
<dbReference type="Proteomes" id="UP000515152">
    <property type="component" value="Chromosome 26"/>
</dbReference>
<dbReference type="InterPro" id="IPR001611">
    <property type="entry name" value="Leu-rich_rpt"/>
</dbReference>
<dbReference type="GeneID" id="122128891"/>
<keyword evidence="3" id="KW-1185">Reference proteome</keyword>
<evidence type="ECO:0000313" key="3">
    <source>
        <dbReference type="Proteomes" id="UP000515152"/>
    </source>
</evidence>
<dbReference type="Pfam" id="PF13516">
    <property type="entry name" value="LRR_6"/>
    <property type="match status" value="2"/>
</dbReference>